<protein>
    <submittedName>
        <fullName evidence="3">Uncharacterized protein</fullName>
    </submittedName>
</protein>
<feature type="region of interest" description="Disordered" evidence="2">
    <location>
        <begin position="1"/>
        <end position="61"/>
    </location>
</feature>
<name>A0A8S5Q9C5_9CAUD</name>
<reference evidence="3" key="1">
    <citation type="journal article" date="2021" name="Proc. Natl. Acad. Sci. U.S.A.">
        <title>A Catalog of Tens of Thousands of Viruses from Human Metagenomes Reveals Hidden Associations with Chronic Diseases.</title>
        <authorList>
            <person name="Tisza M.J."/>
            <person name="Buck C.B."/>
        </authorList>
    </citation>
    <scope>NUCLEOTIDE SEQUENCE</scope>
    <source>
        <strain evidence="3">Ct5qs5</strain>
    </source>
</reference>
<feature type="compositionally biased region" description="Acidic residues" evidence="2">
    <location>
        <begin position="35"/>
        <end position="54"/>
    </location>
</feature>
<feature type="coiled-coil region" evidence="1">
    <location>
        <begin position="68"/>
        <end position="102"/>
    </location>
</feature>
<organism evidence="3">
    <name type="scientific">Siphoviridae sp. ct5qs5</name>
    <dbReference type="NCBI Taxonomy" id="2825339"/>
    <lineage>
        <taxon>Viruses</taxon>
        <taxon>Duplodnaviria</taxon>
        <taxon>Heunggongvirae</taxon>
        <taxon>Uroviricota</taxon>
        <taxon>Caudoviricetes</taxon>
    </lineage>
</organism>
<evidence type="ECO:0000313" key="3">
    <source>
        <dbReference type="EMBL" id="DAE15357.1"/>
    </source>
</evidence>
<sequence>MTEETTPEENLTTDTSAAENAASDTAAITTAPETTETEPETEETEAEESGEEETPQLYAGKYKSVEELEKAYKESEKFVARAKEYEKQLKAYREAEEASKAEREAEAKRAGFSDDASRQFVFEVKNREFMQYVRALETLDGEAKAKAAAALSRYQYTVNPKDLETAQSFFPPMVIAEIAKDTALFEEERAKVHESERMTRKLSESKARLEAFAKESGDWLNAKERQEIVALAINLTGGEADLSEVKRLIDMAEKAAVDRYIAESKAAAENREMQGSLTAPNNNAPAAKGETWLTREDYNNLSEAEFDKQYDKIARQIELEKAGKLPRMLTL</sequence>
<accession>A0A8S5Q9C5</accession>
<evidence type="ECO:0000256" key="1">
    <source>
        <dbReference type="SAM" id="Coils"/>
    </source>
</evidence>
<feature type="compositionally biased region" description="Low complexity" evidence="2">
    <location>
        <begin position="8"/>
        <end position="34"/>
    </location>
</feature>
<keyword evidence="1" id="KW-0175">Coiled coil</keyword>
<proteinExistence type="predicted"/>
<evidence type="ECO:0000256" key="2">
    <source>
        <dbReference type="SAM" id="MobiDB-lite"/>
    </source>
</evidence>
<dbReference type="EMBL" id="BK015603">
    <property type="protein sequence ID" value="DAE15357.1"/>
    <property type="molecule type" value="Genomic_DNA"/>
</dbReference>